<dbReference type="UniPathway" id="UPA00378"/>
<dbReference type="PANTHER" id="PTHR14624">
    <property type="entry name" value="DFG10 PROTEIN"/>
    <property type="match status" value="1"/>
</dbReference>
<feature type="transmembrane region" description="Helical" evidence="5">
    <location>
        <begin position="234"/>
        <end position="258"/>
    </location>
</feature>
<dbReference type="AlphaFoldDB" id="A0A8H4IVY7"/>
<dbReference type="GO" id="GO:0016095">
    <property type="term" value="P:polyprenol catabolic process"/>
    <property type="evidence" value="ECO:0007669"/>
    <property type="project" value="UniProtKB-UniRule"/>
</dbReference>
<comment type="similarity">
    <text evidence="5">Belongs to the steroid 5-alpha reductase family. Polyprenal reductase subfamily.</text>
</comment>
<keyword evidence="8" id="KW-1185">Reference proteome</keyword>
<protein>
    <recommendedName>
        <fullName evidence="5">Polyprenal reductase</fullName>
        <ecNumber evidence="5">1.3.1.94</ecNumber>
    </recommendedName>
</protein>
<dbReference type="GO" id="GO:0102389">
    <property type="term" value="F:polyprenol reductase activity"/>
    <property type="evidence" value="ECO:0007669"/>
    <property type="project" value="UniProtKB-UniRule"/>
</dbReference>
<evidence type="ECO:0000313" key="7">
    <source>
        <dbReference type="EMBL" id="KAF4308206.1"/>
    </source>
</evidence>
<evidence type="ECO:0000256" key="1">
    <source>
        <dbReference type="ARBA" id="ARBA00004127"/>
    </source>
</evidence>
<dbReference type="EMBL" id="WWBZ02000022">
    <property type="protein sequence ID" value="KAF4308206.1"/>
    <property type="molecule type" value="Genomic_DNA"/>
</dbReference>
<evidence type="ECO:0000256" key="4">
    <source>
        <dbReference type="ARBA" id="ARBA00023136"/>
    </source>
</evidence>
<keyword evidence="2 5" id="KW-0812">Transmembrane</keyword>
<dbReference type="Proteomes" id="UP000572817">
    <property type="component" value="Unassembled WGS sequence"/>
</dbReference>
<comment type="caution">
    <text evidence="7">The sequence shown here is derived from an EMBL/GenBank/DDBJ whole genome shotgun (WGS) entry which is preliminary data.</text>
</comment>
<dbReference type="EC" id="1.3.1.94" evidence="5"/>
<dbReference type="GO" id="GO:0003865">
    <property type="term" value="F:3-oxo-5-alpha-steroid 4-dehydrogenase activity"/>
    <property type="evidence" value="ECO:0007669"/>
    <property type="project" value="TreeGrafter"/>
</dbReference>
<keyword evidence="5" id="KW-0256">Endoplasmic reticulum</keyword>
<reference evidence="7" key="1">
    <citation type="submission" date="2020-04" db="EMBL/GenBank/DDBJ databases">
        <title>Genome Assembly and Annotation of Botryosphaeria dothidea sdau 11-99, a Latent Pathogen of Apple Fruit Ring Rot in China.</title>
        <authorList>
            <person name="Yu C."/>
            <person name="Diao Y."/>
            <person name="Lu Q."/>
            <person name="Zhao J."/>
            <person name="Cui S."/>
            <person name="Peng C."/>
            <person name="He B."/>
            <person name="Liu H."/>
        </authorList>
    </citation>
    <scope>NUCLEOTIDE SEQUENCE [LARGE SCALE GENOMIC DNA]</scope>
    <source>
        <strain evidence="7">Sdau11-99</strain>
    </source>
</reference>
<evidence type="ECO:0000259" key="6">
    <source>
        <dbReference type="Pfam" id="PF02544"/>
    </source>
</evidence>
<dbReference type="Pfam" id="PF02544">
    <property type="entry name" value="Steroid_dh"/>
    <property type="match status" value="1"/>
</dbReference>
<evidence type="ECO:0000256" key="5">
    <source>
        <dbReference type="RuleBase" id="RU367081"/>
    </source>
</evidence>
<keyword evidence="5" id="KW-0560">Oxidoreductase</keyword>
<gene>
    <name evidence="7" type="ORF">GTA08_BOTSDO03424</name>
</gene>
<dbReference type="PANTHER" id="PTHR14624:SF0">
    <property type="entry name" value="POLYPRENOL REDUCTASE"/>
    <property type="match status" value="1"/>
</dbReference>
<keyword evidence="3 5" id="KW-1133">Transmembrane helix</keyword>
<name>A0A8H4IVY7_9PEZI</name>
<evidence type="ECO:0000256" key="3">
    <source>
        <dbReference type="ARBA" id="ARBA00022989"/>
    </source>
</evidence>
<evidence type="ECO:0000256" key="2">
    <source>
        <dbReference type="ARBA" id="ARBA00022692"/>
    </source>
</evidence>
<feature type="transmembrane region" description="Helical" evidence="5">
    <location>
        <begin position="157"/>
        <end position="177"/>
    </location>
</feature>
<comment type="pathway">
    <text evidence="5">Protein modification; protein glycosylation.</text>
</comment>
<proteinExistence type="inferred from homology"/>
<accession>A0A8H4IVY7</accession>
<keyword evidence="4 5" id="KW-0472">Membrane</keyword>
<comment type="catalytic activity">
    <reaction evidence="5">
        <text>a di-trans,poly-cis-dolichal + NADP(+) = a di-trans,poly-cis-polyprenal + NADPH + H(+)</text>
        <dbReference type="Rhea" id="RHEA:80727"/>
        <dbReference type="Rhea" id="RHEA-COMP:19536"/>
        <dbReference type="Rhea" id="RHEA-COMP:19537"/>
        <dbReference type="ChEBI" id="CHEBI:15378"/>
        <dbReference type="ChEBI" id="CHEBI:57783"/>
        <dbReference type="ChEBI" id="CHEBI:58349"/>
        <dbReference type="ChEBI" id="CHEBI:231623"/>
        <dbReference type="ChEBI" id="CHEBI:231637"/>
        <dbReference type="EC" id="1.3.1.94"/>
    </reaction>
    <physiologicalReaction direction="right-to-left" evidence="5">
        <dbReference type="Rhea" id="RHEA:80729"/>
    </physiologicalReaction>
</comment>
<dbReference type="PROSITE" id="PS50244">
    <property type="entry name" value="S5A_REDUCTASE"/>
    <property type="match status" value="1"/>
</dbReference>
<dbReference type="GO" id="GO:0006488">
    <property type="term" value="P:dolichol-linked oligosaccharide biosynthetic process"/>
    <property type="evidence" value="ECO:0007669"/>
    <property type="project" value="UniProtKB-UniRule"/>
</dbReference>
<organism evidence="7 8">
    <name type="scientific">Botryosphaeria dothidea</name>
    <dbReference type="NCBI Taxonomy" id="55169"/>
    <lineage>
        <taxon>Eukaryota</taxon>
        <taxon>Fungi</taxon>
        <taxon>Dikarya</taxon>
        <taxon>Ascomycota</taxon>
        <taxon>Pezizomycotina</taxon>
        <taxon>Dothideomycetes</taxon>
        <taxon>Dothideomycetes incertae sedis</taxon>
        <taxon>Botryosphaeriales</taxon>
        <taxon>Botryosphaeriaceae</taxon>
        <taxon>Botryosphaeria</taxon>
    </lineage>
</organism>
<dbReference type="InterPro" id="IPR001104">
    <property type="entry name" value="3-oxo-5_a-steroid_4-DH_C"/>
</dbReference>
<feature type="domain" description="3-oxo-5-alpha-steroid 4-dehydrogenase C-terminal" evidence="6">
    <location>
        <begin position="200"/>
        <end position="311"/>
    </location>
</feature>
<dbReference type="OrthoDB" id="541710at2759"/>
<dbReference type="GO" id="GO:0160198">
    <property type="term" value="F:polyprenal reductase activity"/>
    <property type="evidence" value="ECO:0007669"/>
    <property type="project" value="UniProtKB-EC"/>
</dbReference>
<dbReference type="GO" id="GO:0005789">
    <property type="term" value="C:endoplasmic reticulum membrane"/>
    <property type="evidence" value="ECO:0007669"/>
    <property type="project" value="UniProtKB-SubCell"/>
</dbReference>
<dbReference type="InterPro" id="IPR039698">
    <property type="entry name" value="Dfg10/SRD5A3"/>
</dbReference>
<comment type="subcellular location">
    <subcellularLocation>
        <location evidence="1">Endomembrane system</location>
        <topology evidence="1">Multi-pass membrane protein</topology>
    </subcellularLocation>
    <subcellularLocation>
        <location evidence="5">Endoplasmic reticulum membrane</location>
    </subcellularLocation>
</comment>
<evidence type="ECO:0000313" key="8">
    <source>
        <dbReference type="Proteomes" id="UP000572817"/>
    </source>
</evidence>
<sequence length="311" mass="34465">MASTHLHPILARLEPAFLLRSLFLTAASIVLAVDAVPAFRSRFLAYGSRATSAPTAPASRSRSALTSLLDHLATYRVPHSWFTHFYVLSVLSSIFWAEQYATDGALLKLIASKAADHRTATVSVGRVLVAWLLMLAQGSRRLYESIVLSRPSSSKMWVTHWLLGLLFYGAMSITVWVEGAASLQASAESRGIRVDSLDLKLVAGSVLFLWASKQQHDAHAYLFGLKKYTLPNQGFFRHIVCPHYTFECVIYLALSILAAPEGKWVNKTVLCAMVFVGVNLGVTAAGTKEWYAMKFGREAAERRVRMVPFVW</sequence>
<comment type="function">
    <text evidence="5">Plays a key role in early steps of protein N-linked glycosylation by being involved in the conversion of polyprenol into dolichol. Acts as a polyprenal reductase that mediates the reduction of polyprenal into dolichal in a NADP-dependent mechanism. Dolichols are required for the synthesis of dolichol-linked monosaccharides and the oligosaccharide precursor used for N-glycosylation.</text>
</comment>
<keyword evidence="5" id="KW-0521">NADP</keyword>
<feature type="transmembrane region" description="Helical" evidence="5">
    <location>
        <begin position="17"/>
        <end position="39"/>
    </location>
</feature>
<feature type="transmembrane region" description="Helical" evidence="5">
    <location>
        <begin position="264"/>
        <end position="287"/>
    </location>
</feature>